<comment type="similarity">
    <text evidence="1">Belongs to the YciI family.</text>
</comment>
<dbReference type="InterPro" id="IPR011008">
    <property type="entry name" value="Dimeric_a/b-barrel"/>
</dbReference>
<protein>
    <recommendedName>
        <fullName evidence="2">YCII-related domain-containing protein</fullName>
    </recommendedName>
</protein>
<dbReference type="Proteomes" id="UP000715441">
    <property type="component" value="Unassembled WGS sequence"/>
</dbReference>
<dbReference type="Pfam" id="PF03795">
    <property type="entry name" value="YCII"/>
    <property type="match status" value="1"/>
</dbReference>
<accession>A0ABX1JG20</accession>
<dbReference type="Gene3D" id="3.30.70.1060">
    <property type="entry name" value="Dimeric alpha+beta barrel"/>
    <property type="match status" value="1"/>
</dbReference>
<evidence type="ECO:0000256" key="1">
    <source>
        <dbReference type="ARBA" id="ARBA00007689"/>
    </source>
</evidence>
<evidence type="ECO:0000259" key="2">
    <source>
        <dbReference type="Pfam" id="PF03795"/>
    </source>
</evidence>
<proteinExistence type="inferred from homology"/>
<comment type="caution">
    <text evidence="3">The sequence shown here is derived from an EMBL/GenBank/DDBJ whole genome shotgun (WGS) entry which is preliminary data.</text>
</comment>
<sequence>MGSAEAAAAWTAWFDRLGENLADRGNPVFTRHTLGEDAGTQLGGYTLVTAENLDAAVALAKDCPMLAEGGAVEVGELTPLNRGTRAAADVSSTVGEVG</sequence>
<gene>
    <name evidence="3" type="ORF">HFP15_37865</name>
</gene>
<dbReference type="SUPFAM" id="SSF54909">
    <property type="entry name" value="Dimeric alpha+beta barrel"/>
    <property type="match status" value="1"/>
</dbReference>
<name>A0ABX1JG20_9PSEU</name>
<feature type="domain" description="YCII-related" evidence="2">
    <location>
        <begin position="35"/>
        <end position="78"/>
    </location>
</feature>
<evidence type="ECO:0000313" key="3">
    <source>
        <dbReference type="EMBL" id="NKQ58626.1"/>
    </source>
</evidence>
<evidence type="ECO:0000313" key="4">
    <source>
        <dbReference type="Proteomes" id="UP000715441"/>
    </source>
</evidence>
<keyword evidence="4" id="KW-1185">Reference proteome</keyword>
<organism evidence="3 4">
    <name type="scientific">Amycolatopsis acididurans</name>
    <dbReference type="NCBI Taxonomy" id="2724524"/>
    <lineage>
        <taxon>Bacteria</taxon>
        <taxon>Bacillati</taxon>
        <taxon>Actinomycetota</taxon>
        <taxon>Actinomycetes</taxon>
        <taxon>Pseudonocardiales</taxon>
        <taxon>Pseudonocardiaceae</taxon>
        <taxon>Amycolatopsis</taxon>
    </lineage>
</organism>
<dbReference type="InterPro" id="IPR005545">
    <property type="entry name" value="YCII"/>
</dbReference>
<reference evidence="3 4" key="1">
    <citation type="submission" date="2020-04" db="EMBL/GenBank/DDBJ databases">
        <title>Novel species.</title>
        <authorList>
            <person name="Teo W.F.A."/>
            <person name="Lipun K."/>
            <person name="Srisuk N."/>
            <person name="Duangmal K."/>
        </authorList>
    </citation>
    <scope>NUCLEOTIDE SEQUENCE [LARGE SCALE GENOMIC DNA]</scope>
    <source>
        <strain evidence="3 4">K13G38</strain>
    </source>
</reference>
<dbReference type="EMBL" id="JAAXLS010000061">
    <property type="protein sequence ID" value="NKQ58626.1"/>
    <property type="molecule type" value="Genomic_DNA"/>
</dbReference>